<name>A0A0X8V9X4_ANAPI</name>
<dbReference type="SUPFAM" id="SSF47598">
    <property type="entry name" value="Ribbon-helix-helix"/>
    <property type="match status" value="1"/>
</dbReference>
<evidence type="ECO:0000313" key="2">
    <source>
        <dbReference type="EMBL" id="SHE83111.1"/>
    </source>
</evidence>
<dbReference type="InterPro" id="IPR010985">
    <property type="entry name" value="Ribbon_hlx_hlx"/>
</dbReference>
<evidence type="ECO:0008006" key="5">
    <source>
        <dbReference type="Google" id="ProtNLM"/>
    </source>
</evidence>
<proteinExistence type="predicted"/>
<dbReference type="InterPro" id="IPR013321">
    <property type="entry name" value="Arc_rbn_hlx_hlx"/>
</dbReference>
<evidence type="ECO:0000313" key="4">
    <source>
        <dbReference type="Proteomes" id="UP000184204"/>
    </source>
</evidence>
<protein>
    <recommendedName>
        <fullName evidence="5">Arc-like DNA binding domain-containing protein</fullName>
    </recommendedName>
</protein>
<reference evidence="1 3" key="1">
    <citation type="journal article" date="2016" name="Genome Announc.">
        <title>Complete Genome Sequence of the Amino Acid-Fermenting Clostridium propionicum X2 (DSM 1682).</title>
        <authorList>
            <person name="Poehlein A."/>
            <person name="Schlien K."/>
            <person name="Chowdhury N.P."/>
            <person name="Gottschalk G."/>
            <person name="Buckel W."/>
            <person name="Daniel R."/>
        </authorList>
    </citation>
    <scope>NUCLEOTIDE SEQUENCE [LARGE SCALE GENOMIC DNA]</scope>
    <source>
        <strain evidence="1 3">X2</strain>
    </source>
</reference>
<gene>
    <name evidence="1" type="ORF">CPRO_21360</name>
    <name evidence="2" type="ORF">SAMN02745151_01914</name>
</gene>
<reference evidence="2" key="3">
    <citation type="submission" date="2016-11" db="EMBL/GenBank/DDBJ databases">
        <authorList>
            <person name="Varghese N."/>
            <person name="Submissions S."/>
        </authorList>
    </citation>
    <scope>NUCLEOTIDE SEQUENCE</scope>
    <source>
        <strain evidence="2">DSM 1682</strain>
    </source>
</reference>
<dbReference type="RefSeq" id="WP_066051398.1">
    <property type="nucleotide sequence ID" value="NZ_CP014223.1"/>
</dbReference>
<dbReference type="OrthoDB" id="9812601at2"/>
<sequence length="62" mass="7489">MATEKRAFTMRMQNDNFEKIKFLAEQNKRSIAMQIEYLIEKAVSEYENEHGKIEIDEDELYK</sequence>
<reference evidence="4" key="4">
    <citation type="submission" date="2016-11" db="EMBL/GenBank/DDBJ databases">
        <authorList>
            <person name="Jaros S."/>
            <person name="Januszkiewicz K."/>
            <person name="Wedrychowicz H."/>
        </authorList>
    </citation>
    <scope>NUCLEOTIDE SEQUENCE [LARGE SCALE GENOMIC DNA]</scope>
    <source>
        <strain evidence="4">DSM 1682</strain>
    </source>
</reference>
<dbReference type="KEGG" id="cpro:CPRO_21360"/>
<dbReference type="Proteomes" id="UP000184204">
    <property type="component" value="Unassembled WGS sequence"/>
</dbReference>
<dbReference type="Gene3D" id="1.10.1220.10">
    <property type="entry name" value="Met repressor-like"/>
    <property type="match status" value="1"/>
</dbReference>
<reference evidence="3" key="2">
    <citation type="submission" date="2016-01" db="EMBL/GenBank/DDBJ databases">
        <authorList>
            <person name="Poehlein A."/>
            <person name="Schlien K."/>
            <person name="Gottschalk G."/>
            <person name="Buckel W."/>
            <person name="Daniel R."/>
        </authorList>
    </citation>
    <scope>NUCLEOTIDE SEQUENCE [LARGE SCALE GENOMIC DNA]</scope>
    <source>
        <strain evidence="3">X2</strain>
    </source>
</reference>
<evidence type="ECO:0000313" key="3">
    <source>
        <dbReference type="Proteomes" id="UP000068026"/>
    </source>
</evidence>
<dbReference type="AlphaFoldDB" id="A0A0X8V9X4"/>
<dbReference type="GO" id="GO:0006355">
    <property type="term" value="P:regulation of DNA-templated transcription"/>
    <property type="evidence" value="ECO:0007669"/>
    <property type="project" value="InterPro"/>
</dbReference>
<organism evidence="2 4">
    <name type="scientific">Anaerotignum propionicum DSM 1682</name>
    <dbReference type="NCBI Taxonomy" id="991789"/>
    <lineage>
        <taxon>Bacteria</taxon>
        <taxon>Bacillati</taxon>
        <taxon>Bacillota</taxon>
        <taxon>Clostridia</taxon>
        <taxon>Lachnospirales</taxon>
        <taxon>Anaerotignaceae</taxon>
        <taxon>Anaerotignum</taxon>
    </lineage>
</organism>
<dbReference type="EMBL" id="CP014223">
    <property type="protein sequence ID" value="AMJ41716.1"/>
    <property type="molecule type" value="Genomic_DNA"/>
</dbReference>
<accession>A0A0X8V9X4</accession>
<dbReference type="EMBL" id="FQUA01000008">
    <property type="protein sequence ID" value="SHE83111.1"/>
    <property type="molecule type" value="Genomic_DNA"/>
</dbReference>
<dbReference type="Proteomes" id="UP000068026">
    <property type="component" value="Chromosome"/>
</dbReference>
<evidence type="ECO:0000313" key="1">
    <source>
        <dbReference type="EMBL" id="AMJ41716.1"/>
    </source>
</evidence>
<keyword evidence="3" id="KW-1185">Reference proteome</keyword>